<dbReference type="RefSeq" id="WP_190439817.1">
    <property type="nucleotide sequence ID" value="NZ_JAMPKM010000003.1"/>
</dbReference>
<evidence type="ECO:0000313" key="2">
    <source>
        <dbReference type="Proteomes" id="UP001464891"/>
    </source>
</evidence>
<proteinExistence type="predicted"/>
<comment type="caution">
    <text evidence="1">The sequence shown here is derived from an EMBL/GenBank/DDBJ whole genome shotgun (WGS) entry which is preliminary data.</text>
</comment>
<reference evidence="1 2" key="1">
    <citation type="submission" date="2022-04" db="EMBL/GenBank/DDBJ databases">
        <title>Positive selection, recombination, and allopatry shape intraspecific diversity of widespread and dominant cyanobacteria.</title>
        <authorList>
            <person name="Wei J."/>
            <person name="Shu W."/>
            <person name="Hu C."/>
        </authorList>
    </citation>
    <scope>NUCLEOTIDE SEQUENCE [LARGE SCALE GENOMIC DNA]</scope>
    <source>
        <strain evidence="1 2">GB2-A4</strain>
    </source>
</reference>
<keyword evidence="2" id="KW-1185">Reference proteome</keyword>
<accession>A0ABV0J7P9</accession>
<organism evidence="1 2">
    <name type="scientific">Trichocoleus desertorum GB2-A4</name>
    <dbReference type="NCBI Taxonomy" id="2933944"/>
    <lineage>
        <taxon>Bacteria</taxon>
        <taxon>Bacillati</taxon>
        <taxon>Cyanobacteriota</taxon>
        <taxon>Cyanophyceae</taxon>
        <taxon>Leptolyngbyales</taxon>
        <taxon>Trichocoleusaceae</taxon>
        <taxon>Trichocoleus</taxon>
    </lineage>
</organism>
<name>A0ABV0J7P9_9CYAN</name>
<sequence length="46" mass="5367">MAIFKVESCHKSTDALKLWLIYESFGREQKILKQVNNSWSIPELQG</sequence>
<gene>
    <name evidence="1" type="ORF">NC998_08545</name>
</gene>
<evidence type="ECO:0000313" key="1">
    <source>
        <dbReference type="EMBL" id="MEP0817145.1"/>
    </source>
</evidence>
<protein>
    <submittedName>
        <fullName evidence="1">Uncharacterized protein</fullName>
    </submittedName>
</protein>
<dbReference type="EMBL" id="JAMPKM010000003">
    <property type="protein sequence ID" value="MEP0817145.1"/>
    <property type="molecule type" value="Genomic_DNA"/>
</dbReference>
<dbReference type="Proteomes" id="UP001464891">
    <property type="component" value="Unassembled WGS sequence"/>
</dbReference>